<keyword evidence="1" id="KW-0472">Membrane</keyword>
<reference evidence="3" key="1">
    <citation type="submission" date="2020-05" db="EMBL/GenBank/DDBJ databases">
        <authorList>
            <person name="Chiriac C."/>
            <person name="Salcher M."/>
            <person name="Ghai R."/>
            <person name="Kavagutti S V."/>
        </authorList>
    </citation>
    <scope>NUCLEOTIDE SEQUENCE</scope>
</reference>
<protein>
    <submittedName>
        <fullName evidence="3">Unannotated protein</fullName>
    </submittedName>
</protein>
<feature type="transmembrane region" description="Helical" evidence="1">
    <location>
        <begin position="21"/>
        <end position="41"/>
    </location>
</feature>
<evidence type="ECO:0000313" key="3">
    <source>
        <dbReference type="EMBL" id="CAB4612738.1"/>
    </source>
</evidence>
<evidence type="ECO:0000313" key="2">
    <source>
        <dbReference type="EMBL" id="CAB4546760.1"/>
    </source>
</evidence>
<accession>A0A6J6HWA1</accession>
<keyword evidence="1" id="KW-1133">Transmembrane helix</keyword>
<dbReference type="EMBL" id="CAEZUW010000066">
    <property type="protein sequence ID" value="CAB4612738.1"/>
    <property type="molecule type" value="Genomic_DNA"/>
</dbReference>
<gene>
    <name evidence="2" type="ORF">UFOPK1410_01018</name>
    <name evidence="3" type="ORF">UFOPK1855_00516</name>
</gene>
<organism evidence="3">
    <name type="scientific">freshwater metagenome</name>
    <dbReference type="NCBI Taxonomy" id="449393"/>
    <lineage>
        <taxon>unclassified sequences</taxon>
        <taxon>metagenomes</taxon>
        <taxon>ecological metagenomes</taxon>
    </lineage>
</organism>
<evidence type="ECO:0000256" key="1">
    <source>
        <dbReference type="SAM" id="Phobius"/>
    </source>
</evidence>
<sequence>MSRDNRASRVTEMVGRYAFRSAAFLFGFAVLQWFAFTGFWLGSQPIIILAFFTILDAIAYPAFALFSLVAVLAQLRPWRFTWHPWAGLLLMVGGAFFIVDALLTGFAK</sequence>
<feature type="transmembrane region" description="Helical" evidence="1">
    <location>
        <begin position="85"/>
        <end position="107"/>
    </location>
</feature>
<dbReference type="AlphaFoldDB" id="A0A6J6HWA1"/>
<dbReference type="EMBL" id="CAEZSH010000164">
    <property type="protein sequence ID" value="CAB4546760.1"/>
    <property type="molecule type" value="Genomic_DNA"/>
</dbReference>
<keyword evidence="1" id="KW-0812">Transmembrane</keyword>
<name>A0A6J6HWA1_9ZZZZ</name>
<proteinExistence type="predicted"/>
<feature type="transmembrane region" description="Helical" evidence="1">
    <location>
        <begin position="47"/>
        <end position="73"/>
    </location>
</feature>